<name>A0AAN7TYX4_9PEZI</name>
<evidence type="ECO:0000313" key="2">
    <source>
        <dbReference type="Proteomes" id="UP001310890"/>
    </source>
</evidence>
<protein>
    <submittedName>
        <fullName evidence="1">Uncharacterized protein</fullName>
    </submittedName>
</protein>
<organism evidence="1 2">
    <name type="scientific">Meristemomyces frigidus</name>
    <dbReference type="NCBI Taxonomy" id="1508187"/>
    <lineage>
        <taxon>Eukaryota</taxon>
        <taxon>Fungi</taxon>
        <taxon>Dikarya</taxon>
        <taxon>Ascomycota</taxon>
        <taxon>Pezizomycotina</taxon>
        <taxon>Dothideomycetes</taxon>
        <taxon>Dothideomycetidae</taxon>
        <taxon>Mycosphaerellales</taxon>
        <taxon>Teratosphaeriaceae</taxon>
        <taxon>Meristemomyces</taxon>
    </lineage>
</organism>
<gene>
    <name evidence="1" type="ORF">LTR62_000185</name>
</gene>
<comment type="caution">
    <text evidence="1">The sequence shown here is derived from an EMBL/GenBank/DDBJ whole genome shotgun (WGS) entry which is preliminary data.</text>
</comment>
<dbReference type="AlphaFoldDB" id="A0AAN7TYX4"/>
<dbReference type="Proteomes" id="UP001310890">
    <property type="component" value="Unassembled WGS sequence"/>
</dbReference>
<reference evidence="1" key="1">
    <citation type="submission" date="2023-08" db="EMBL/GenBank/DDBJ databases">
        <title>Black Yeasts Isolated from many extreme environments.</title>
        <authorList>
            <person name="Coleine C."/>
            <person name="Stajich J.E."/>
            <person name="Selbmann L."/>
        </authorList>
    </citation>
    <scope>NUCLEOTIDE SEQUENCE</scope>
    <source>
        <strain evidence="1">CCFEE 5401</strain>
    </source>
</reference>
<evidence type="ECO:0000313" key="1">
    <source>
        <dbReference type="EMBL" id="KAK5118974.1"/>
    </source>
</evidence>
<dbReference type="EMBL" id="JAVRRL010000001">
    <property type="protein sequence ID" value="KAK5118974.1"/>
    <property type="molecule type" value="Genomic_DNA"/>
</dbReference>
<sequence>MPTWQDPERDIHELNFVLNGGLSRDFHDGIANGPAAYRAHMVNFFTARTTFNWITPLCNVVFAHWKRNSKAIGDERQEDLGAMPAFLREVDGEIYAPSFILHPRKTNDFIG</sequence>
<accession>A0AAN7TYX4</accession>
<proteinExistence type="predicted"/>